<protein>
    <submittedName>
        <fullName evidence="2">Uncharacterized protein</fullName>
    </submittedName>
</protein>
<organism evidence="2 3">
    <name type="scientific">Solanum commersonii</name>
    <name type="common">Commerson's wild potato</name>
    <name type="synonym">Commerson's nightshade</name>
    <dbReference type="NCBI Taxonomy" id="4109"/>
    <lineage>
        <taxon>Eukaryota</taxon>
        <taxon>Viridiplantae</taxon>
        <taxon>Streptophyta</taxon>
        <taxon>Embryophyta</taxon>
        <taxon>Tracheophyta</taxon>
        <taxon>Spermatophyta</taxon>
        <taxon>Magnoliopsida</taxon>
        <taxon>eudicotyledons</taxon>
        <taxon>Gunneridae</taxon>
        <taxon>Pentapetalae</taxon>
        <taxon>asterids</taxon>
        <taxon>lamiids</taxon>
        <taxon>Solanales</taxon>
        <taxon>Solanaceae</taxon>
        <taxon>Solanoideae</taxon>
        <taxon>Solaneae</taxon>
        <taxon>Solanum</taxon>
    </lineage>
</organism>
<accession>A0A9J5YDQ7</accession>
<proteinExistence type="predicted"/>
<evidence type="ECO:0000313" key="3">
    <source>
        <dbReference type="Proteomes" id="UP000824120"/>
    </source>
</evidence>
<gene>
    <name evidence="2" type="ORF">H5410_030237</name>
</gene>
<reference evidence="2 3" key="1">
    <citation type="submission" date="2020-09" db="EMBL/GenBank/DDBJ databases">
        <title>De no assembly of potato wild relative species, Solanum commersonii.</title>
        <authorList>
            <person name="Cho K."/>
        </authorList>
    </citation>
    <scope>NUCLEOTIDE SEQUENCE [LARGE SCALE GENOMIC DNA]</scope>
    <source>
        <strain evidence="2">LZ3.2</strain>
        <tissue evidence="2">Leaf</tissue>
    </source>
</reference>
<dbReference type="AlphaFoldDB" id="A0A9J5YDQ7"/>
<comment type="caution">
    <text evidence="2">The sequence shown here is derived from an EMBL/GenBank/DDBJ whole genome shotgun (WGS) entry which is preliminary data.</text>
</comment>
<evidence type="ECO:0000313" key="2">
    <source>
        <dbReference type="EMBL" id="KAG5598867.1"/>
    </source>
</evidence>
<dbReference type="Proteomes" id="UP000824120">
    <property type="component" value="Chromosome 6"/>
</dbReference>
<dbReference type="EMBL" id="JACXVP010000006">
    <property type="protein sequence ID" value="KAG5598867.1"/>
    <property type="molecule type" value="Genomic_DNA"/>
</dbReference>
<evidence type="ECO:0000256" key="1">
    <source>
        <dbReference type="SAM" id="MobiDB-lite"/>
    </source>
</evidence>
<name>A0A9J5YDQ7_SOLCO</name>
<feature type="region of interest" description="Disordered" evidence="1">
    <location>
        <begin position="1"/>
        <end position="53"/>
    </location>
</feature>
<sequence>MGDGGVVADAVISPEGKDQVGNEKEQLACRQIVLQSSTISPNDPEREDVEGKR</sequence>
<keyword evidence="3" id="KW-1185">Reference proteome</keyword>
<feature type="compositionally biased region" description="Basic and acidic residues" evidence="1">
    <location>
        <begin position="15"/>
        <end position="27"/>
    </location>
</feature>